<dbReference type="PANTHER" id="PTHR37813:SF1">
    <property type="entry name" value="FELS-2 PROPHAGE PROTEIN"/>
    <property type="match status" value="1"/>
</dbReference>
<protein>
    <recommendedName>
        <fullName evidence="6">Phage tail tape measure protein</fullName>
    </recommendedName>
</protein>
<feature type="transmembrane region" description="Helical" evidence="3">
    <location>
        <begin position="599"/>
        <end position="620"/>
    </location>
</feature>
<organism evidence="4 5">
    <name type="scientific">Undibacterium luofuense</name>
    <dbReference type="NCBI Taxonomy" id="2828733"/>
    <lineage>
        <taxon>Bacteria</taxon>
        <taxon>Pseudomonadati</taxon>
        <taxon>Pseudomonadota</taxon>
        <taxon>Betaproteobacteria</taxon>
        <taxon>Burkholderiales</taxon>
        <taxon>Oxalobacteraceae</taxon>
        <taxon>Undibacterium</taxon>
    </lineage>
</organism>
<feature type="transmembrane region" description="Helical" evidence="3">
    <location>
        <begin position="632"/>
        <end position="650"/>
    </location>
</feature>
<keyword evidence="3" id="KW-0812">Transmembrane</keyword>
<evidence type="ECO:0008006" key="6">
    <source>
        <dbReference type="Google" id="ProtNLM"/>
    </source>
</evidence>
<keyword evidence="3" id="KW-0472">Membrane</keyword>
<dbReference type="Proteomes" id="UP000680067">
    <property type="component" value="Unassembled WGS sequence"/>
</dbReference>
<evidence type="ECO:0000313" key="5">
    <source>
        <dbReference type="Proteomes" id="UP000680067"/>
    </source>
</evidence>
<keyword evidence="1" id="KW-0175">Coiled coil</keyword>
<feature type="compositionally biased region" description="Polar residues" evidence="2">
    <location>
        <begin position="864"/>
        <end position="883"/>
    </location>
</feature>
<evidence type="ECO:0000313" key="4">
    <source>
        <dbReference type="EMBL" id="MBR7782685.1"/>
    </source>
</evidence>
<keyword evidence="3" id="KW-1133">Transmembrane helix</keyword>
<proteinExistence type="predicted"/>
<gene>
    <name evidence="4" type="ORF">KDM89_11065</name>
</gene>
<comment type="caution">
    <text evidence="4">The sequence shown here is derived from an EMBL/GenBank/DDBJ whole genome shotgun (WGS) entry which is preliminary data.</text>
</comment>
<dbReference type="EMBL" id="JAGSPN010000007">
    <property type="protein sequence ID" value="MBR7782685.1"/>
    <property type="molecule type" value="Genomic_DNA"/>
</dbReference>
<feature type="coiled-coil region" evidence="1">
    <location>
        <begin position="63"/>
        <end position="125"/>
    </location>
</feature>
<feature type="transmembrane region" description="Helical" evidence="3">
    <location>
        <begin position="662"/>
        <end position="691"/>
    </location>
</feature>
<dbReference type="AlphaFoldDB" id="A0A941DMJ4"/>
<keyword evidence="5" id="KW-1185">Reference proteome</keyword>
<evidence type="ECO:0000256" key="3">
    <source>
        <dbReference type="SAM" id="Phobius"/>
    </source>
</evidence>
<sequence>MSERDLKLQVVFSMMEKVTAPLKSIQKESSAGGKALKALRDRLKDLEAQQQNVSSFRQLSAGLRETTGRLEAARQRANALAKQMQATVNPTRTLQREFDRATKAAKLIKEQHQAQTQQLQTLRDKLHSTGISTRHLGDAQKWLKEGIAYTNAELKDQHKKLDQLAKKQEQFAAAKKRMEQTRSSATSLAATGIGMTVAGGAMGVPVIKSVDQAAQFQQQVSRLRALGIGEDMVQEGIQFAKGMNMMGSSSLDNLKLLTEAHSILRDFHHAQEVTPLLAKMKFGIEGVMQQRGGGEGHGEAAENMFRDLIKTAELRGALKDMDTFKRVLDFSTKAYVASGGLVKPEDLLNMIKTGGVAAKQLSDDSFFFGMLHNIQEMGGDRTGTALMSAYQNWAVGRTTQQTAEELHKDGLINPDAIKYGKTGHITKMMPDALKSAEKYKSDPFLYLIEDVLPKIKKEGMTDNQVISKITTLFSSRTAANLMSSMYLERANIEKHRVAAKGAFGIDQLNQESASGVNGQYLDLIAKRNTLEQQLGEQLLPVINTGLKLLIGTLSGLNSFFTQHQTTAKVLTVSFAALAVVLVVLGGLALVLASLIGPFAILRYGMAMLGIQGLGLASIWARLGAVFTRAGTLIGWLSRGISVALPVLAALGGRLMLAGRAVFAFGAALLANPIGLAITAVALLAAGAYYLYRNWAPAPQFFDGIWARLRQIFASAMAWFSGLPSTFSEFGSNMMQGLINGISGAAATVREVISNVADDVVGWFKAKLGIHSPSVVFAELGQFTMQGLSVGLEQGEHQPLKQLSSLTKRMAALGGGLAISAAAMPAMATDIIPPFARPLTPVTAEAPVFKPLAPVSIDRRPPVATQGSAQPAQHHSTNSIQITINPPAGADPHAIARAVAAELDKRERQRSLAKRSSMHDYDES</sequence>
<reference evidence="4" key="1">
    <citation type="submission" date="2021-04" db="EMBL/GenBank/DDBJ databases">
        <title>novel species isolated from subtropical streams in China.</title>
        <authorList>
            <person name="Lu H."/>
        </authorList>
    </citation>
    <scope>NUCLEOTIDE SEQUENCE</scope>
    <source>
        <strain evidence="4">LFS511W</strain>
    </source>
</reference>
<feature type="transmembrane region" description="Helical" evidence="3">
    <location>
        <begin position="569"/>
        <end position="592"/>
    </location>
</feature>
<evidence type="ECO:0000256" key="1">
    <source>
        <dbReference type="SAM" id="Coils"/>
    </source>
</evidence>
<accession>A0A941DMJ4</accession>
<evidence type="ECO:0000256" key="2">
    <source>
        <dbReference type="SAM" id="MobiDB-lite"/>
    </source>
</evidence>
<dbReference type="PANTHER" id="PTHR37813">
    <property type="entry name" value="FELS-2 PROPHAGE PROTEIN"/>
    <property type="match status" value="1"/>
</dbReference>
<name>A0A941DMJ4_9BURK</name>
<feature type="region of interest" description="Disordered" evidence="2">
    <location>
        <begin position="856"/>
        <end position="923"/>
    </location>
</feature>